<gene>
    <name evidence="11" type="primary">mscS_1</name>
    <name evidence="11" type="ORF">MAMMFC1_01004</name>
</gene>
<evidence type="ECO:0000256" key="7">
    <source>
        <dbReference type="SAM" id="Phobius"/>
    </source>
</evidence>
<dbReference type="PANTHER" id="PTHR30566">
    <property type="entry name" value="YNAI-RELATED MECHANOSENSITIVE ION CHANNEL"/>
    <property type="match status" value="1"/>
</dbReference>
<feature type="domain" description="Mechanosensitive ion channel MscS" evidence="8">
    <location>
        <begin position="177"/>
        <end position="243"/>
    </location>
</feature>
<dbReference type="SUPFAM" id="SSF82689">
    <property type="entry name" value="Mechanosensitive channel protein MscS (YggB), C-terminal domain"/>
    <property type="match status" value="1"/>
</dbReference>
<evidence type="ECO:0000256" key="2">
    <source>
        <dbReference type="ARBA" id="ARBA00008017"/>
    </source>
</evidence>
<feature type="domain" description="Mechanosensitive ion channel MscS C-terminal" evidence="9">
    <location>
        <begin position="256"/>
        <end position="338"/>
    </location>
</feature>
<dbReference type="InterPro" id="IPR011014">
    <property type="entry name" value="MscS_channel_TM-2"/>
</dbReference>
<dbReference type="Pfam" id="PF21088">
    <property type="entry name" value="MS_channel_1st"/>
    <property type="match status" value="1"/>
</dbReference>
<dbReference type="InterPro" id="IPR011066">
    <property type="entry name" value="MscS_channel_C_sf"/>
</dbReference>
<dbReference type="Gene3D" id="1.10.287.1260">
    <property type="match status" value="1"/>
</dbReference>
<dbReference type="InterPro" id="IPR006685">
    <property type="entry name" value="MscS_channel_2nd"/>
</dbReference>
<feature type="transmembrane region" description="Helical" evidence="7">
    <location>
        <begin position="57"/>
        <end position="79"/>
    </location>
</feature>
<dbReference type="RefSeq" id="WP_126307003.1">
    <property type="nucleotide sequence ID" value="NZ_AP018449.1"/>
</dbReference>
<keyword evidence="12" id="KW-1185">Reference proteome</keyword>
<feature type="transmembrane region" description="Helical" evidence="7">
    <location>
        <begin position="99"/>
        <end position="120"/>
    </location>
</feature>
<dbReference type="InterPro" id="IPR023408">
    <property type="entry name" value="MscS_beta-dom_sf"/>
</dbReference>
<evidence type="ECO:0000313" key="12">
    <source>
        <dbReference type="Proteomes" id="UP000276437"/>
    </source>
</evidence>
<proteinExistence type="inferred from homology"/>
<comment type="similarity">
    <text evidence="2">Belongs to the MscS (TC 1.A.23) family.</text>
</comment>
<dbReference type="GO" id="GO:0055085">
    <property type="term" value="P:transmembrane transport"/>
    <property type="evidence" value="ECO:0007669"/>
    <property type="project" value="InterPro"/>
</dbReference>
<dbReference type="Gene3D" id="2.30.30.60">
    <property type="match status" value="1"/>
</dbReference>
<evidence type="ECO:0000256" key="1">
    <source>
        <dbReference type="ARBA" id="ARBA00004651"/>
    </source>
</evidence>
<accession>A0A348AH08</accession>
<dbReference type="Proteomes" id="UP000276437">
    <property type="component" value="Chromosome"/>
</dbReference>
<dbReference type="Pfam" id="PF00924">
    <property type="entry name" value="MS_channel_2nd"/>
    <property type="match status" value="1"/>
</dbReference>
<dbReference type="PANTHER" id="PTHR30566:SF25">
    <property type="entry name" value="INNER MEMBRANE PROTEIN"/>
    <property type="match status" value="1"/>
</dbReference>
<dbReference type="InterPro" id="IPR049142">
    <property type="entry name" value="MS_channel_1st"/>
</dbReference>
<dbReference type="Pfam" id="PF21082">
    <property type="entry name" value="MS_channel_3rd"/>
    <property type="match status" value="1"/>
</dbReference>
<evidence type="ECO:0000256" key="4">
    <source>
        <dbReference type="ARBA" id="ARBA00022692"/>
    </source>
</evidence>
<name>A0A348AH08_9FIRM</name>
<dbReference type="KEGG" id="mana:MAMMFC1_01004"/>
<evidence type="ECO:0000313" key="11">
    <source>
        <dbReference type="EMBL" id="BBB90356.1"/>
    </source>
</evidence>
<dbReference type="GO" id="GO:0005886">
    <property type="term" value="C:plasma membrane"/>
    <property type="evidence" value="ECO:0007669"/>
    <property type="project" value="UniProtKB-SubCell"/>
</dbReference>
<keyword evidence="6 7" id="KW-0472">Membrane</keyword>
<dbReference type="OrthoDB" id="9809206at2"/>
<dbReference type="InterPro" id="IPR049278">
    <property type="entry name" value="MS_channel_C"/>
</dbReference>
<dbReference type="SUPFAM" id="SSF82861">
    <property type="entry name" value="Mechanosensitive channel protein MscS (YggB), transmembrane region"/>
    <property type="match status" value="1"/>
</dbReference>
<dbReference type="SUPFAM" id="SSF50182">
    <property type="entry name" value="Sm-like ribonucleoproteins"/>
    <property type="match status" value="1"/>
</dbReference>
<dbReference type="EMBL" id="AP018449">
    <property type="protein sequence ID" value="BBB90356.1"/>
    <property type="molecule type" value="Genomic_DNA"/>
</dbReference>
<evidence type="ECO:0000256" key="3">
    <source>
        <dbReference type="ARBA" id="ARBA00022475"/>
    </source>
</evidence>
<feature type="transmembrane region" description="Helical" evidence="7">
    <location>
        <begin position="156"/>
        <end position="175"/>
    </location>
</feature>
<dbReference type="Gene3D" id="3.30.70.100">
    <property type="match status" value="1"/>
</dbReference>
<keyword evidence="4 7" id="KW-0812">Transmembrane</keyword>
<evidence type="ECO:0000259" key="9">
    <source>
        <dbReference type="Pfam" id="PF21082"/>
    </source>
</evidence>
<evidence type="ECO:0000259" key="10">
    <source>
        <dbReference type="Pfam" id="PF21088"/>
    </source>
</evidence>
<evidence type="ECO:0000256" key="5">
    <source>
        <dbReference type="ARBA" id="ARBA00022989"/>
    </source>
</evidence>
<keyword evidence="3" id="KW-1003">Cell membrane</keyword>
<feature type="domain" description="Mechanosensitive ion channel transmembrane helices 2/3" evidence="10">
    <location>
        <begin position="139"/>
        <end position="176"/>
    </location>
</feature>
<sequence length="363" mass="39907">MYAGWSEMAKLWYQIKYLALPLLFILVAFAIGLAVNRMVFGRLKHIVSQSPGSLSELFIKSLHGIPVFWVTMIGIYAAINTVPLGPNLLGLMEKALLVLVLFSLTMVCARTVVGLVAINAQKAAGVFPSTSIFINVAEFVTYAIGLLIILQSIGISVTPILTALGVGGVAVALALQDTLSNLFSGLHILLSKKLRPGDYIRISSGEEGVVEDITWRDTTLRNLGNHVIVVPNSKIASAIIANYALPDKEIGLIIPAGVSYDSDLDHVETVTREVAAQVMREVDGGIPEYEPVVRFSGFGDSNINFNIIIRAREYTDQFILRHELVRRLHMRYRDEGIVISYPVRNIYLADGEKEPTDMEKEPI</sequence>
<dbReference type="InterPro" id="IPR010920">
    <property type="entry name" value="LSM_dom_sf"/>
</dbReference>
<evidence type="ECO:0000256" key="6">
    <source>
        <dbReference type="ARBA" id="ARBA00023136"/>
    </source>
</evidence>
<comment type="subcellular location">
    <subcellularLocation>
        <location evidence="1">Cell membrane</location>
        <topology evidence="1">Multi-pass membrane protein</topology>
    </subcellularLocation>
</comment>
<organism evidence="11 12">
    <name type="scientific">Methylomusa anaerophila</name>
    <dbReference type="NCBI Taxonomy" id="1930071"/>
    <lineage>
        <taxon>Bacteria</taxon>
        <taxon>Bacillati</taxon>
        <taxon>Bacillota</taxon>
        <taxon>Negativicutes</taxon>
        <taxon>Selenomonadales</taxon>
        <taxon>Sporomusaceae</taxon>
        <taxon>Methylomusa</taxon>
    </lineage>
</organism>
<dbReference type="AlphaFoldDB" id="A0A348AH08"/>
<feature type="transmembrane region" description="Helical" evidence="7">
    <location>
        <begin position="15"/>
        <end position="36"/>
    </location>
</feature>
<feature type="transmembrane region" description="Helical" evidence="7">
    <location>
        <begin position="132"/>
        <end position="150"/>
    </location>
</feature>
<protein>
    <submittedName>
        <fullName evidence="11">Small-conductance mechanosensitive channel</fullName>
    </submittedName>
</protein>
<reference evidence="11 12" key="1">
    <citation type="journal article" date="2018" name="Int. J. Syst. Evol. Microbiol.">
        <title>Methylomusa anaerophila gen. nov., sp. nov., an anaerobic methanol-utilizing bacterium isolated from a microbial fuel cell.</title>
        <authorList>
            <person name="Amano N."/>
            <person name="Yamamuro A."/>
            <person name="Miyahara M."/>
            <person name="Kouzuma A."/>
            <person name="Abe T."/>
            <person name="Watanabe K."/>
        </authorList>
    </citation>
    <scope>NUCLEOTIDE SEQUENCE [LARGE SCALE GENOMIC DNA]</scope>
    <source>
        <strain evidence="11 12">MMFC1</strain>
    </source>
</reference>
<keyword evidence="5 7" id="KW-1133">Transmembrane helix</keyword>
<evidence type="ECO:0000259" key="8">
    <source>
        <dbReference type="Pfam" id="PF00924"/>
    </source>
</evidence>